<dbReference type="PRINTS" id="PR00164">
    <property type="entry name" value="ABC2TRNSPORT"/>
</dbReference>
<evidence type="ECO:0000259" key="9">
    <source>
        <dbReference type="Pfam" id="PF01061"/>
    </source>
</evidence>
<comment type="subcellular location">
    <subcellularLocation>
        <location evidence="1">Cell inner membrane</location>
        <topology evidence="1">Multi-pass membrane protein</topology>
    </subcellularLocation>
</comment>
<gene>
    <name evidence="10" type="ordered locus">Dvul_2581</name>
</gene>
<dbReference type="PANTHER" id="PTHR30413">
    <property type="entry name" value="INNER MEMBRANE TRANSPORT PERMEASE"/>
    <property type="match status" value="1"/>
</dbReference>
<evidence type="ECO:0000256" key="2">
    <source>
        <dbReference type="ARBA" id="ARBA00007783"/>
    </source>
</evidence>
<dbReference type="GO" id="GO:0043190">
    <property type="term" value="C:ATP-binding cassette (ABC) transporter complex"/>
    <property type="evidence" value="ECO:0007669"/>
    <property type="project" value="InterPro"/>
</dbReference>
<feature type="transmembrane region" description="Helical" evidence="8">
    <location>
        <begin position="133"/>
        <end position="157"/>
    </location>
</feature>
<dbReference type="GO" id="GO:0140359">
    <property type="term" value="F:ABC-type transporter activity"/>
    <property type="evidence" value="ECO:0007669"/>
    <property type="project" value="InterPro"/>
</dbReference>
<feature type="domain" description="ABC-2 type transporter transmembrane" evidence="9">
    <location>
        <begin position="35"/>
        <end position="240"/>
    </location>
</feature>
<evidence type="ECO:0000256" key="3">
    <source>
        <dbReference type="ARBA" id="ARBA00022448"/>
    </source>
</evidence>
<evidence type="ECO:0000256" key="7">
    <source>
        <dbReference type="ARBA" id="ARBA00023136"/>
    </source>
</evidence>
<dbReference type="InterPro" id="IPR013525">
    <property type="entry name" value="ABC2_TM"/>
</dbReference>
<dbReference type="Proteomes" id="UP000009173">
    <property type="component" value="Chromosome"/>
</dbReference>
<sequence length="278" mass="30424">MAFHPYHLREHATMTADTLPSPSVSSPLKVQCRVIAALILREVHTLYGNTKLGYLWAVIQTAFGIGVFWAFRELMGAHAPHGTGMAVFLLCGFIPWYIFSDTVNRCMKAASANQALLTFPQVTELDLMLGRLVVVWGTQVLSAGIILSVAAACGQAVELRDPASLTATLFFAPLLGLGLGLIFASLARFWPTLDKLIPMCLRILFLASGVFFYVSELPGRLANILLLNPVAQLIEWQRYGFSASSAAPAYNIVYISAWCATSLSIGLLLERYARRRGL</sequence>
<name>A0A0H3ACR7_NITV4</name>
<keyword evidence="5 8" id="KW-0812">Transmembrane</keyword>
<evidence type="ECO:0000313" key="11">
    <source>
        <dbReference type="Proteomes" id="UP000009173"/>
    </source>
</evidence>
<dbReference type="KEGG" id="dvl:Dvul_2581"/>
<dbReference type="EMBL" id="CP000527">
    <property type="protein sequence ID" value="ABM29596.1"/>
    <property type="molecule type" value="Genomic_DNA"/>
</dbReference>
<dbReference type="InterPro" id="IPR000412">
    <property type="entry name" value="ABC_2_transport"/>
</dbReference>
<evidence type="ECO:0000256" key="5">
    <source>
        <dbReference type="ARBA" id="ARBA00022692"/>
    </source>
</evidence>
<keyword evidence="7 8" id="KW-0472">Membrane</keyword>
<evidence type="ECO:0000256" key="4">
    <source>
        <dbReference type="ARBA" id="ARBA00022475"/>
    </source>
</evidence>
<dbReference type="PANTHER" id="PTHR30413:SF8">
    <property type="entry name" value="TRANSPORT PERMEASE PROTEIN"/>
    <property type="match status" value="1"/>
</dbReference>
<dbReference type="AlphaFoldDB" id="A0A0H3ACR7"/>
<feature type="transmembrane region" description="Helical" evidence="8">
    <location>
        <begin position="169"/>
        <end position="190"/>
    </location>
</feature>
<evidence type="ECO:0000256" key="8">
    <source>
        <dbReference type="SAM" id="Phobius"/>
    </source>
</evidence>
<feature type="transmembrane region" description="Helical" evidence="8">
    <location>
        <begin position="251"/>
        <end position="269"/>
    </location>
</feature>
<proteinExistence type="inferred from homology"/>
<accession>A0A0H3ACR7</accession>
<keyword evidence="4" id="KW-1003">Cell membrane</keyword>
<protein>
    <submittedName>
        <fullName evidence="10">ABC-2 type transporter</fullName>
    </submittedName>
</protein>
<keyword evidence="6 8" id="KW-1133">Transmembrane helix</keyword>
<comment type="similarity">
    <text evidence="2">Belongs to the ABC-2 integral membrane protein family.</text>
</comment>
<organism evidence="10 11">
    <name type="scientific">Nitratidesulfovibrio vulgaris (strain DP4)</name>
    <name type="common">Desulfovibrio vulgaris</name>
    <dbReference type="NCBI Taxonomy" id="391774"/>
    <lineage>
        <taxon>Bacteria</taxon>
        <taxon>Pseudomonadati</taxon>
        <taxon>Thermodesulfobacteriota</taxon>
        <taxon>Desulfovibrionia</taxon>
        <taxon>Desulfovibrionales</taxon>
        <taxon>Desulfovibrionaceae</taxon>
        <taxon>Nitratidesulfovibrio</taxon>
    </lineage>
</organism>
<reference evidence="11" key="1">
    <citation type="journal article" date="2009" name="Environ. Microbiol.">
        <title>Contribution of mobile genetic elements to Desulfovibrio vulgaris genome plasticity.</title>
        <authorList>
            <person name="Walker C.B."/>
            <person name="Stolyar S."/>
            <person name="Chivian D."/>
            <person name="Pinel N."/>
            <person name="Gabster J.A."/>
            <person name="Dehal P.S."/>
            <person name="He Z."/>
            <person name="Yang Z.K."/>
            <person name="Yen H.C."/>
            <person name="Zhou J."/>
            <person name="Wall J.D."/>
            <person name="Hazen T.C."/>
            <person name="Arkin A.P."/>
            <person name="Stahl D.A."/>
        </authorList>
    </citation>
    <scope>NUCLEOTIDE SEQUENCE [LARGE SCALE GENOMIC DNA]</scope>
    <source>
        <strain evidence="11">DP4</strain>
    </source>
</reference>
<evidence type="ECO:0000313" key="10">
    <source>
        <dbReference type="EMBL" id="ABM29596.1"/>
    </source>
</evidence>
<evidence type="ECO:0000256" key="1">
    <source>
        <dbReference type="ARBA" id="ARBA00004429"/>
    </source>
</evidence>
<keyword evidence="3" id="KW-0813">Transport</keyword>
<evidence type="ECO:0000256" key="6">
    <source>
        <dbReference type="ARBA" id="ARBA00022989"/>
    </source>
</evidence>
<feature type="transmembrane region" description="Helical" evidence="8">
    <location>
        <begin position="53"/>
        <end position="71"/>
    </location>
</feature>
<feature type="transmembrane region" description="Helical" evidence="8">
    <location>
        <begin position="83"/>
        <end position="99"/>
    </location>
</feature>
<dbReference type="GO" id="GO:0015920">
    <property type="term" value="P:lipopolysaccharide transport"/>
    <property type="evidence" value="ECO:0007669"/>
    <property type="project" value="TreeGrafter"/>
</dbReference>
<dbReference type="Pfam" id="PF01061">
    <property type="entry name" value="ABC2_membrane"/>
    <property type="match status" value="1"/>
</dbReference>
<dbReference type="RefSeq" id="WP_011792944.1">
    <property type="nucleotide sequence ID" value="NC_008751.1"/>
</dbReference>
<dbReference type="HOGENOM" id="CLU_060703_5_1_7"/>